<organism evidence="1 2">
    <name type="scientific">Archangium minus</name>
    <dbReference type="NCBI Taxonomy" id="83450"/>
    <lineage>
        <taxon>Bacteria</taxon>
        <taxon>Pseudomonadati</taxon>
        <taxon>Myxococcota</taxon>
        <taxon>Myxococcia</taxon>
        <taxon>Myxococcales</taxon>
        <taxon>Cystobacterineae</taxon>
        <taxon>Archangiaceae</taxon>
        <taxon>Archangium</taxon>
    </lineage>
</organism>
<dbReference type="EMBL" id="CP043494">
    <property type="protein sequence ID" value="WNG48519.1"/>
    <property type="molecule type" value="Genomic_DNA"/>
</dbReference>
<name>A0ABY9WZE2_9BACT</name>
<gene>
    <name evidence="1" type="ORF">F0U60_33645</name>
</gene>
<dbReference type="Gene3D" id="2.130.10.10">
    <property type="entry name" value="YVTN repeat-like/Quinoprotein amine dehydrogenase"/>
    <property type="match status" value="1"/>
</dbReference>
<dbReference type="Proteomes" id="UP001611383">
    <property type="component" value="Chromosome"/>
</dbReference>
<sequence>MYRSAPGSTNGVLYVSSANFDRCYDHGTVMAVNLDQLGPDAQGRGLLPLGSYSDATAEPATLEQLNLAPGARVYIQSYAGEMALREGDSPRLFVPARADGDQVHYIDIKEPTRLACAGTENSDNCLTQGAVSLTQNLSGQTEDLPRAPAPFGISVDTAGSVWVTHLNPADSPERSLGNYASYVVRLPGDTPSVSSSDFFSLDIPGLPLGGSNSVVASERYVFVSGRPAAGVTSSADARRFLVRVLDKKTNRIVDPGVDLGFAAQEARGIALVTNEPGAAASTGRLYVTVRSPDSLVTVNVAGLNSDVPSLNAVGSVPLPTGPTEIALVSRGGTHGELVLVSCSTAGVLAIYDPDVGQVVAQVSVGEPEGTQSPPQPFGLAVQKLDNAARVFVSNFGDGRISVIDIPDLDSPQLARLVAHIGARQDLDASSCQEVQQ</sequence>
<dbReference type="InterPro" id="IPR015943">
    <property type="entry name" value="WD40/YVTN_repeat-like_dom_sf"/>
</dbReference>
<keyword evidence="2" id="KW-1185">Reference proteome</keyword>
<evidence type="ECO:0000313" key="2">
    <source>
        <dbReference type="Proteomes" id="UP001611383"/>
    </source>
</evidence>
<evidence type="ECO:0000313" key="1">
    <source>
        <dbReference type="EMBL" id="WNG48519.1"/>
    </source>
</evidence>
<accession>A0ABY9WZE2</accession>
<proteinExistence type="predicted"/>
<protein>
    <submittedName>
        <fullName evidence="1">Uncharacterized protein</fullName>
    </submittedName>
</protein>
<dbReference type="RefSeq" id="WP_395806134.1">
    <property type="nucleotide sequence ID" value="NZ_CP043494.1"/>
</dbReference>
<reference evidence="1 2" key="1">
    <citation type="submission" date="2019-08" db="EMBL/GenBank/DDBJ databases">
        <title>Archangium and Cystobacter genomes.</title>
        <authorList>
            <person name="Chen I.-C.K."/>
            <person name="Wielgoss S."/>
        </authorList>
    </citation>
    <scope>NUCLEOTIDE SEQUENCE [LARGE SCALE GENOMIC DNA]</scope>
    <source>
        <strain evidence="1 2">Cbm 6</strain>
    </source>
</reference>
<dbReference type="SUPFAM" id="SSF75011">
    <property type="entry name" value="3-carboxy-cis,cis-mucoante lactonizing enzyme"/>
    <property type="match status" value="1"/>
</dbReference>